<dbReference type="RefSeq" id="XP_019615686.1">
    <property type="nucleotide sequence ID" value="XM_019760127.1"/>
</dbReference>
<dbReference type="Proteomes" id="UP000515135">
    <property type="component" value="Unplaced"/>
</dbReference>
<reference evidence="5" key="1">
    <citation type="submission" date="2025-08" db="UniProtKB">
        <authorList>
            <consortium name="RefSeq"/>
        </authorList>
    </citation>
    <scope>IDENTIFICATION</scope>
    <source>
        <tissue evidence="5">Gonad</tissue>
    </source>
</reference>
<name>A0A6P4YFE9_BRABE</name>
<comment type="similarity">
    <text evidence="1">Belongs to the beta/gamma-crystallin family.</text>
</comment>
<dbReference type="SMART" id="SM00247">
    <property type="entry name" value="XTALbg"/>
    <property type="match status" value="1"/>
</dbReference>
<dbReference type="InterPro" id="IPR001064">
    <property type="entry name" value="Beta/gamma_crystallin"/>
</dbReference>
<accession>A0A6P4YFE9</accession>
<dbReference type="Pfam" id="PF00030">
    <property type="entry name" value="Crystall"/>
    <property type="match status" value="1"/>
</dbReference>
<keyword evidence="4" id="KW-1185">Reference proteome</keyword>
<evidence type="ECO:0000256" key="2">
    <source>
        <dbReference type="ARBA" id="ARBA00022737"/>
    </source>
</evidence>
<evidence type="ECO:0000256" key="1">
    <source>
        <dbReference type="ARBA" id="ARBA00009646"/>
    </source>
</evidence>
<sequence length="234" mass="27018">MSCDVACDPKNRISCYTENNFNGDETIYKADTKSAPPGRNTCHSIDVDNGEWLVYTHDFYQGTTVLLKQDYYTDDASIRGNIRGNGTWDSQARSARPVRQHAITLFDKYFYCGATKTYRESNNDAQMQDCRSFIIRDGWWKLFPLGRYKGEYKFTNGIFGPGEYNLPNIVFRVRTRTATKQFYSFDPHMLDTPKAHVESFKGSLQYQGPVLWNSLAADQRKLTSTLAFRKKNRL</sequence>
<evidence type="ECO:0000259" key="3">
    <source>
        <dbReference type="PROSITE" id="PS50915"/>
    </source>
</evidence>
<keyword evidence="2" id="KW-0677">Repeat</keyword>
<dbReference type="SUPFAM" id="SSF49695">
    <property type="entry name" value="gamma-Crystallin-like"/>
    <property type="match status" value="1"/>
</dbReference>
<proteinExistence type="inferred from homology"/>
<feature type="domain" description="Beta/gamma crystallin 'Greek key'" evidence="3">
    <location>
        <begin position="50"/>
        <end position="99"/>
    </location>
</feature>
<organism evidence="4 5">
    <name type="scientific">Branchiostoma belcheri</name>
    <name type="common">Amphioxus</name>
    <dbReference type="NCBI Taxonomy" id="7741"/>
    <lineage>
        <taxon>Eukaryota</taxon>
        <taxon>Metazoa</taxon>
        <taxon>Chordata</taxon>
        <taxon>Cephalochordata</taxon>
        <taxon>Leptocardii</taxon>
        <taxon>Amphioxiformes</taxon>
        <taxon>Branchiostomatidae</taxon>
        <taxon>Branchiostoma</taxon>
    </lineage>
</organism>
<evidence type="ECO:0000313" key="5">
    <source>
        <dbReference type="RefSeq" id="XP_019615686.1"/>
    </source>
</evidence>
<dbReference type="InterPro" id="IPR011024">
    <property type="entry name" value="G_crystallin-like"/>
</dbReference>
<dbReference type="OrthoDB" id="8407241at2759"/>
<dbReference type="Gene3D" id="2.60.20.10">
    <property type="entry name" value="Crystallins"/>
    <property type="match status" value="2"/>
</dbReference>
<gene>
    <name evidence="5" type="primary">LOC109463355</name>
</gene>
<protein>
    <submittedName>
        <fullName evidence="5">Gamma-crystallin M1-1-like</fullName>
    </submittedName>
</protein>
<dbReference type="KEGG" id="bbel:109463355"/>
<evidence type="ECO:0000313" key="4">
    <source>
        <dbReference type="Proteomes" id="UP000515135"/>
    </source>
</evidence>
<dbReference type="AlphaFoldDB" id="A0A6P4YFE9"/>
<dbReference type="PROSITE" id="PS50915">
    <property type="entry name" value="CRYSTALLIN_BETA_GAMMA"/>
    <property type="match status" value="1"/>
</dbReference>
<dbReference type="GeneID" id="109463355"/>